<evidence type="ECO:0000313" key="2">
    <source>
        <dbReference type="Proteomes" id="UP000377224"/>
    </source>
</evidence>
<sequence>MKIISVIDRFKPSRRKSTTLAGKHWVSMGAATILLAGVMAWPLGAKTLSVHIGKPYERVIKDSSFPVEDKTTIYPGDPNDPKDPARPGSTWISSPTLIEFDDPVYGFKLPPTVFGAVTYVSQKVSTLTTSPMTETLPFAEALDRLVVTQSNLKSRGWKLEPLEKNDWFNLDSVPERERLRAKLFDQAVGIDLYVPGKYSLLLLIKCYASCDKQDQSTAKYLIDISVGRDRSGA</sequence>
<proteinExistence type="predicted"/>
<accession>A0A5E7J241</accession>
<dbReference type="AlphaFoldDB" id="A0A5E7J241"/>
<name>A0A5E7J241_PSEFL</name>
<reference evidence="1 2" key="1">
    <citation type="submission" date="2019-09" db="EMBL/GenBank/DDBJ databases">
        <authorList>
            <person name="Chandra G."/>
            <person name="Truman W A."/>
        </authorList>
    </citation>
    <scope>NUCLEOTIDE SEQUENCE [LARGE SCALE GENOMIC DNA]</scope>
    <source>
        <strain evidence="1">PS896</strain>
    </source>
</reference>
<dbReference type="EMBL" id="CABVIN010000002">
    <property type="protein sequence ID" value="VVO82256.1"/>
    <property type="molecule type" value="Genomic_DNA"/>
</dbReference>
<dbReference type="RefSeq" id="WP_224790801.1">
    <property type="nucleotide sequence ID" value="NZ_CABVIN010000002.1"/>
</dbReference>
<protein>
    <submittedName>
        <fullName evidence="1">Uncharacterized protein</fullName>
    </submittedName>
</protein>
<dbReference type="Proteomes" id="UP000377224">
    <property type="component" value="Unassembled WGS sequence"/>
</dbReference>
<organism evidence="1 2">
    <name type="scientific">Pseudomonas fluorescens</name>
    <dbReference type="NCBI Taxonomy" id="294"/>
    <lineage>
        <taxon>Bacteria</taxon>
        <taxon>Pseudomonadati</taxon>
        <taxon>Pseudomonadota</taxon>
        <taxon>Gammaproteobacteria</taxon>
        <taxon>Pseudomonadales</taxon>
        <taxon>Pseudomonadaceae</taxon>
        <taxon>Pseudomonas</taxon>
    </lineage>
</organism>
<evidence type="ECO:0000313" key="1">
    <source>
        <dbReference type="EMBL" id="VVO82256.1"/>
    </source>
</evidence>
<gene>
    <name evidence="1" type="ORF">PS896_01873</name>
</gene>